<dbReference type="InterPro" id="IPR051882">
    <property type="entry name" value="ATF_bZIP_TF"/>
</dbReference>
<keyword evidence="5" id="KW-0804">Transcription</keyword>
<dbReference type="GO" id="GO:0000981">
    <property type="term" value="F:DNA-binding transcription factor activity, RNA polymerase II-specific"/>
    <property type="evidence" value="ECO:0007669"/>
    <property type="project" value="TreeGrafter"/>
</dbReference>
<reference evidence="10 11" key="1">
    <citation type="journal article" date="2019" name="Gigascience">
        <title>Whole-genome sequence of the oriental lung fluke Paragonimus westermani.</title>
        <authorList>
            <person name="Oey H."/>
            <person name="Zakrzewski M."/>
            <person name="Narain K."/>
            <person name="Devi K.R."/>
            <person name="Agatsuma T."/>
            <person name="Nawaratna S."/>
            <person name="Gobert G.N."/>
            <person name="Jones M.K."/>
            <person name="Ragan M.A."/>
            <person name="McManus D.P."/>
            <person name="Krause L."/>
        </authorList>
    </citation>
    <scope>NUCLEOTIDE SEQUENCE [LARGE SCALE GENOMIC DNA]</scope>
    <source>
        <strain evidence="10 11">IND2009</strain>
    </source>
</reference>
<comment type="subcellular location">
    <subcellularLocation>
        <location evidence="1">Membrane</location>
        <topology evidence="1">Single-pass membrane protein</topology>
    </subcellularLocation>
</comment>
<feature type="compositionally biased region" description="Basic and acidic residues" evidence="8">
    <location>
        <begin position="536"/>
        <end position="546"/>
    </location>
</feature>
<protein>
    <recommendedName>
        <fullName evidence="9">BZIP domain-containing protein</fullName>
    </recommendedName>
</protein>
<feature type="non-terminal residue" evidence="10">
    <location>
        <position position="546"/>
    </location>
</feature>
<gene>
    <name evidence="10" type="ORF">DEA37_0000466</name>
</gene>
<feature type="region of interest" description="Disordered" evidence="8">
    <location>
        <begin position="505"/>
        <end position="546"/>
    </location>
</feature>
<evidence type="ECO:0000313" key="10">
    <source>
        <dbReference type="EMBL" id="KAA3671931.1"/>
    </source>
</evidence>
<keyword evidence="11" id="KW-1185">Reference proteome</keyword>
<dbReference type="PROSITE" id="PS50217">
    <property type="entry name" value="BZIP"/>
    <property type="match status" value="1"/>
</dbReference>
<evidence type="ECO:0000256" key="5">
    <source>
        <dbReference type="ARBA" id="ARBA00023163"/>
    </source>
</evidence>
<feature type="region of interest" description="Disordered" evidence="8">
    <location>
        <begin position="175"/>
        <end position="245"/>
    </location>
</feature>
<proteinExistence type="inferred from homology"/>
<evidence type="ECO:0000259" key="9">
    <source>
        <dbReference type="PROSITE" id="PS50217"/>
    </source>
</evidence>
<keyword evidence="7" id="KW-0175">Coiled coil</keyword>
<keyword evidence="4" id="KW-0238">DNA-binding</keyword>
<dbReference type="Pfam" id="PF00170">
    <property type="entry name" value="bZIP_1"/>
    <property type="match status" value="1"/>
</dbReference>
<dbReference type="GO" id="GO:0005634">
    <property type="term" value="C:nucleus"/>
    <property type="evidence" value="ECO:0007669"/>
    <property type="project" value="TreeGrafter"/>
</dbReference>
<dbReference type="GO" id="GO:0000978">
    <property type="term" value="F:RNA polymerase II cis-regulatory region sequence-specific DNA binding"/>
    <property type="evidence" value="ECO:0007669"/>
    <property type="project" value="TreeGrafter"/>
</dbReference>
<feature type="coiled-coil region" evidence="7">
    <location>
        <begin position="127"/>
        <end position="154"/>
    </location>
</feature>
<evidence type="ECO:0000256" key="8">
    <source>
        <dbReference type="SAM" id="MobiDB-lite"/>
    </source>
</evidence>
<evidence type="ECO:0000256" key="6">
    <source>
        <dbReference type="ARBA" id="ARBA00023242"/>
    </source>
</evidence>
<evidence type="ECO:0000256" key="7">
    <source>
        <dbReference type="SAM" id="Coils"/>
    </source>
</evidence>
<accession>A0A5J4N8M8</accession>
<keyword evidence="3" id="KW-0805">Transcription regulation</keyword>
<dbReference type="CDD" id="cd14700">
    <property type="entry name" value="bZIP_ATF6"/>
    <property type="match status" value="1"/>
</dbReference>
<organism evidence="10 11">
    <name type="scientific">Paragonimus westermani</name>
    <dbReference type="NCBI Taxonomy" id="34504"/>
    <lineage>
        <taxon>Eukaryota</taxon>
        <taxon>Metazoa</taxon>
        <taxon>Spiralia</taxon>
        <taxon>Lophotrochozoa</taxon>
        <taxon>Platyhelminthes</taxon>
        <taxon>Trematoda</taxon>
        <taxon>Digenea</taxon>
        <taxon>Plagiorchiida</taxon>
        <taxon>Troglotremata</taxon>
        <taxon>Troglotrematidae</taxon>
        <taxon>Paragonimus</taxon>
    </lineage>
</organism>
<evidence type="ECO:0000256" key="1">
    <source>
        <dbReference type="ARBA" id="ARBA00004167"/>
    </source>
</evidence>
<dbReference type="Proteomes" id="UP000324629">
    <property type="component" value="Unassembled WGS sequence"/>
</dbReference>
<dbReference type="Gene3D" id="1.20.5.170">
    <property type="match status" value="1"/>
</dbReference>
<feature type="domain" description="BZIP" evidence="9">
    <location>
        <begin position="109"/>
        <end position="172"/>
    </location>
</feature>
<feature type="region of interest" description="Disordered" evidence="8">
    <location>
        <begin position="433"/>
        <end position="452"/>
    </location>
</feature>
<feature type="compositionally biased region" description="Polar residues" evidence="8">
    <location>
        <begin position="175"/>
        <end position="187"/>
    </location>
</feature>
<dbReference type="PANTHER" id="PTHR46164:SF3">
    <property type="entry name" value="ATF6, ISOFORM C"/>
    <property type="match status" value="1"/>
</dbReference>
<dbReference type="SMART" id="SM00338">
    <property type="entry name" value="BRLZ"/>
    <property type="match status" value="1"/>
</dbReference>
<sequence>MILPHITSVLLWDPNKLNELSWSCSSVRCPFHIGDILNECDVSTLLDDYDPISHSDSCLEKHLRDFCGETFLDEVAHVGPSCPRETYMTSTESRTMDTCLLSRTSLDRLRKKQERMIKNRHAASMSRLRKKEYLERLEMRYEQLKRENLSLWRQNEEWRTRCGHLEHCLNELQSRLTDSSSATQTPVDSRPVDSYDPPELVVTRCPPVPTCVPIGSSKRPPILTSSSSSSSSTSSLTDSTQPGSISSVRMSLTTMCAQSSRCISGTSDRQLTHIKIGHKPSKCSDQLNGRKTVLNSVFYSGNGGCASSNATPTPTFSLNSGSVVTAVARNSVRPNLTNLTGLISRNRPGSHFYASRSKLVATTSLFGLLCLFSLNTILPPLTFKRPDGQLAPIQPQSPSEGWRKLPSHPAGHRILLNVPTSLDSHDDAVPCSVSSDKTQKSVNWTTGTSPCSSVKTALSDEKDTQAELNSEGLGNFSRWQKWIRQHARSNLATANDDVSVISFVPSDTNGSSANRSQRARRVVRTGGSQYPGSKSFRRDSDESPHK</sequence>
<name>A0A5J4N8M8_9TREM</name>
<dbReference type="PANTHER" id="PTHR46164">
    <property type="entry name" value="ATF6, ISOFORM C"/>
    <property type="match status" value="1"/>
</dbReference>
<keyword evidence="6" id="KW-0539">Nucleus</keyword>
<dbReference type="AlphaFoldDB" id="A0A5J4N8M8"/>
<evidence type="ECO:0000256" key="2">
    <source>
        <dbReference type="ARBA" id="ARBA00009050"/>
    </source>
</evidence>
<feature type="compositionally biased region" description="Polar residues" evidence="8">
    <location>
        <begin position="505"/>
        <end position="516"/>
    </location>
</feature>
<feature type="compositionally biased region" description="Low complexity" evidence="8">
    <location>
        <begin position="223"/>
        <end position="240"/>
    </location>
</feature>
<dbReference type="InterPro" id="IPR004827">
    <property type="entry name" value="bZIP"/>
</dbReference>
<dbReference type="SUPFAM" id="SSF57959">
    <property type="entry name" value="Leucine zipper domain"/>
    <property type="match status" value="1"/>
</dbReference>
<evidence type="ECO:0000313" key="11">
    <source>
        <dbReference type="Proteomes" id="UP000324629"/>
    </source>
</evidence>
<evidence type="ECO:0000256" key="4">
    <source>
        <dbReference type="ARBA" id="ARBA00023125"/>
    </source>
</evidence>
<dbReference type="EMBL" id="QNGE01005616">
    <property type="protein sequence ID" value="KAA3671931.1"/>
    <property type="molecule type" value="Genomic_DNA"/>
</dbReference>
<evidence type="ECO:0000256" key="3">
    <source>
        <dbReference type="ARBA" id="ARBA00023015"/>
    </source>
</evidence>
<dbReference type="GO" id="GO:0030968">
    <property type="term" value="P:endoplasmic reticulum unfolded protein response"/>
    <property type="evidence" value="ECO:0007669"/>
    <property type="project" value="TreeGrafter"/>
</dbReference>
<dbReference type="InterPro" id="IPR046347">
    <property type="entry name" value="bZIP_sf"/>
</dbReference>
<dbReference type="GO" id="GO:0016020">
    <property type="term" value="C:membrane"/>
    <property type="evidence" value="ECO:0007669"/>
    <property type="project" value="UniProtKB-SubCell"/>
</dbReference>
<comment type="caution">
    <text evidence="10">The sequence shown here is derived from an EMBL/GenBank/DDBJ whole genome shotgun (WGS) entry which is preliminary data.</text>
</comment>
<comment type="similarity">
    <text evidence="2">Belongs to the bZIP family. ATF subfamily.</text>
</comment>